<gene>
    <name evidence="3" type="ORF">APTSU1_000201000</name>
</gene>
<dbReference type="InterPro" id="IPR036238">
    <property type="entry name" value="Transglutaminase_C_sf"/>
</dbReference>
<keyword evidence="4" id="KW-1185">Reference proteome</keyword>
<proteinExistence type="inferred from homology"/>
<evidence type="ECO:0000313" key="4">
    <source>
        <dbReference type="Proteomes" id="UP001623349"/>
    </source>
</evidence>
<dbReference type="InterPro" id="IPR002931">
    <property type="entry name" value="Transglutaminase-like"/>
</dbReference>
<dbReference type="SUPFAM" id="SSF54001">
    <property type="entry name" value="Cysteine proteinases"/>
    <property type="match status" value="1"/>
</dbReference>
<evidence type="ECO:0000313" key="3">
    <source>
        <dbReference type="EMBL" id="GAB1286780.1"/>
    </source>
</evidence>
<organism evidence="3 4">
    <name type="scientific">Apodemus speciosus</name>
    <name type="common">Large Japanese field mouse</name>
    <dbReference type="NCBI Taxonomy" id="105296"/>
    <lineage>
        <taxon>Eukaryota</taxon>
        <taxon>Metazoa</taxon>
        <taxon>Chordata</taxon>
        <taxon>Craniata</taxon>
        <taxon>Vertebrata</taxon>
        <taxon>Euteleostomi</taxon>
        <taxon>Mammalia</taxon>
        <taxon>Eutheria</taxon>
        <taxon>Euarchontoglires</taxon>
        <taxon>Glires</taxon>
        <taxon>Rodentia</taxon>
        <taxon>Myomorpha</taxon>
        <taxon>Muroidea</taxon>
        <taxon>Muridae</taxon>
        <taxon>Murinae</taxon>
        <taxon>Apodemus</taxon>
    </lineage>
</organism>
<sequence length="761" mass="85690">MAALELRSVELQIPRNNKDHHTEDLGSSKLILRRGQIFILTIVFSRPFQPQNDHLTFVAETALDGPEPTELLGTRATFLLVQTRPENVWSASDFMIDSNSLQVSIFSPASAVIGHYTLKLEISRGQGPEDDVYLPSETLLREYIMSDYGFVYKGQTHSISSRPWNYGQFEEDIIDICFEILNKSLYFLKNPSKDHSQRNNVVYVCRVVSAMINSNDDSGVLQGNWGEDYSQGTSPLEWNGSVAILRQWSARGGQPVKYGQCWVFASVMCTVMRCLGVPTRVVSNFHSAHNTDGNLTIDTYYDRTAEMLPAQRPDKIWNFHVWNECWMSRKDLPPGYNGWQVLDPTPQQTSSGLFCCGPASVKAIKEGDVHLPYDTPFVYAEVNADEVVWLFEDGQVREILAHNTSYIGKEISTKMVGSDERLDITNSYKYPEVRSSSKGRDGHSGGTGLWACGREQTSLWRALVNSGHLRTKQGSAVLEGSSEERSVFIKASWKLLEPRRNSSSLLDLLGSESFKDKPVRLQLHLARAPMWGQDLLLMLHVRGVPVRDRVQGPIGLTVRFCAQALLHGGGTRKPFWRHVVHLNVDFEKELQWPFLLPYSSYRDKLTDEKLIHVSGIAEVEETGQFILVLKDFSLEPPHLSIESYFRPFDFDTLFGDLVLLFEFQVFERAEVGKALNIHITITNTLMVPLSNCTMVLEGSGLINGQMTKDLGTLMVGHTIRIHLELYPIKAGPHQLQVLISSSEVKEIKGYKDIFIAAAPAS</sequence>
<dbReference type="EMBL" id="BAAFST010000002">
    <property type="protein sequence ID" value="GAB1286780.1"/>
    <property type="molecule type" value="Genomic_DNA"/>
</dbReference>
<name>A0ABQ0EI84_APOSI</name>
<feature type="domain" description="Transglutaminase-like" evidence="2">
    <location>
        <begin position="253"/>
        <end position="346"/>
    </location>
</feature>
<protein>
    <submittedName>
        <fullName evidence="3">Transglutaminase 7</fullName>
    </submittedName>
</protein>
<dbReference type="InterPro" id="IPR050779">
    <property type="entry name" value="Transglutaminase"/>
</dbReference>
<dbReference type="SMART" id="SM00460">
    <property type="entry name" value="TGc"/>
    <property type="match status" value="1"/>
</dbReference>
<dbReference type="PROSITE" id="PS00547">
    <property type="entry name" value="TRANSGLUTAMINASES"/>
    <property type="match status" value="1"/>
</dbReference>
<dbReference type="InterPro" id="IPR013808">
    <property type="entry name" value="Transglutaminase_AS"/>
</dbReference>
<dbReference type="InterPro" id="IPR013783">
    <property type="entry name" value="Ig-like_fold"/>
</dbReference>
<dbReference type="PIRSF" id="PIRSF000459">
    <property type="entry name" value="TGM_EBP42"/>
    <property type="match status" value="1"/>
</dbReference>
<dbReference type="Pfam" id="PF01841">
    <property type="entry name" value="Transglut_core"/>
    <property type="match status" value="1"/>
</dbReference>
<dbReference type="InterPro" id="IPR001102">
    <property type="entry name" value="Transglutaminase_N"/>
</dbReference>
<dbReference type="InterPro" id="IPR038765">
    <property type="entry name" value="Papain-like_cys_pep_sf"/>
</dbReference>
<dbReference type="Proteomes" id="UP001623349">
    <property type="component" value="Unassembled WGS sequence"/>
</dbReference>
<dbReference type="Pfam" id="PF00927">
    <property type="entry name" value="Transglut_C"/>
    <property type="match status" value="1"/>
</dbReference>
<dbReference type="PANTHER" id="PTHR11590">
    <property type="entry name" value="PROTEIN-GLUTAMINE GAMMA-GLUTAMYLTRANSFERASE"/>
    <property type="match status" value="1"/>
</dbReference>
<dbReference type="InterPro" id="IPR023608">
    <property type="entry name" value="Transglutaminase_animal"/>
</dbReference>
<evidence type="ECO:0000256" key="1">
    <source>
        <dbReference type="ARBA" id="ARBA00005968"/>
    </source>
</evidence>
<dbReference type="Gene3D" id="3.90.260.10">
    <property type="entry name" value="Transglutaminase-like"/>
    <property type="match status" value="1"/>
</dbReference>
<comment type="caution">
    <text evidence="3">The sequence shown here is derived from an EMBL/GenBank/DDBJ whole genome shotgun (WGS) entry which is preliminary data.</text>
</comment>
<evidence type="ECO:0000259" key="2">
    <source>
        <dbReference type="SMART" id="SM00460"/>
    </source>
</evidence>
<dbReference type="SUPFAM" id="SSF49309">
    <property type="entry name" value="Transglutaminase, two C-terminal domains"/>
    <property type="match status" value="2"/>
</dbReference>
<dbReference type="SUPFAM" id="SSF81296">
    <property type="entry name" value="E set domains"/>
    <property type="match status" value="1"/>
</dbReference>
<reference evidence="3 4" key="1">
    <citation type="submission" date="2024-08" db="EMBL/GenBank/DDBJ databases">
        <title>The draft genome of Apodemus speciosus.</title>
        <authorList>
            <person name="Nabeshima K."/>
            <person name="Suzuki S."/>
            <person name="Onuma M."/>
        </authorList>
    </citation>
    <scope>NUCLEOTIDE SEQUENCE [LARGE SCALE GENOMIC DNA]</scope>
    <source>
        <strain evidence="3">IB14-021</strain>
    </source>
</reference>
<comment type="similarity">
    <text evidence="1">Belongs to the transglutaminase superfamily. Transglutaminase family.</text>
</comment>
<dbReference type="PANTHER" id="PTHR11590:SF41">
    <property type="entry name" value="PROTEIN-GLUTAMINE GAMMA-GLUTAMYLTRANSFERASE Z"/>
    <property type="match status" value="1"/>
</dbReference>
<dbReference type="Gene3D" id="2.60.40.10">
    <property type="entry name" value="Immunoglobulins"/>
    <property type="match status" value="3"/>
</dbReference>
<dbReference type="InterPro" id="IPR014756">
    <property type="entry name" value="Ig_E-set"/>
</dbReference>
<accession>A0ABQ0EI84</accession>
<dbReference type="Pfam" id="PF00868">
    <property type="entry name" value="Transglut_N"/>
    <property type="match status" value="1"/>
</dbReference>
<dbReference type="InterPro" id="IPR036985">
    <property type="entry name" value="Transglutaminase-like_sf"/>
</dbReference>
<dbReference type="InterPro" id="IPR008958">
    <property type="entry name" value="Transglutaminase_C"/>
</dbReference>